<protein>
    <submittedName>
        <fullName evidence="1">Uncharacterized protein</fullName>
    </submittedName>
</protein>
<dbReference type="EMBL" id="UINC01099671">
    <property type="protein sequence ID" value="SVC59122.1"/>
    <property type="molecule type" value="Genomic_DNA"/>
</dbReference>
<evidence type="ECO:0000313" key="1">
    <source>
        <dbReference type="EMBL" id="SVC59122.1"/>
    </source>
</evidence>
<gene>
    <name evidence="1" type="ORF">METZ01_LOCUS311976</name>
</gene>
<feature type="non-terminal residue" evidence="1">
    <location>
        <position position="139"/>
    </location>
</feature>
<dbReference type="AlphaFoldDB" id="A0A382NHD8"/>
<reference evidence="1" key="1">
    <citation type="submission" date="2018-05" db="EMBL/GenBank/DDBJ databases">
        <authorList>
            <person name="Lanie J.A."/>
            <person name="Ng W.-L."/>
            <person name="Kazmierczak K.M."/>
            <person name="Andrzejewski T.M."/>
            <person name="Davidsen T.M."/>
            <person name="Wayne K.J."/>
            <person name="Tettelin H."/>
            <person name="Glass J.I."/>
            <person name="Rusch D."/>
            <person name="Podicherti R."/>
            <person name="Tsui H.-C.T."/>
            <person name="Winkler M.E."/>
        </authorList>
    </citation>
    <scope>NUCLEOTIDE SEQUENCE</scope>
</reference>
<proteinExistence type="predicted"/>
<name>A0A382NHD8_9ZZZZ</name>
<accession>A0A382NHD8</accession>
<sequence>MCAVTYTLQCQPPPAAVAPVEAPTAVGSTQMIAPVVVGNPMAPGFDLSGSDHRAVEIADRVMARLGGREGWEHTRYLTWRFFGKRRHVWDKWTGDLRFEAGDRTVLMNLNDRTGRSWRSGLLVEDPDTLAADVDGAYRA</sequence>
<organism evidence="1">
    <name type="scientific">marine metagenome</name>
    <dbReference type="NCBI Taxonomy" id="408172"/>
    <lineage>
        <taxon>unclassified sequences</taxon>
        <taxon>metagenomes</taxon>
        <taxon>ecological metagenomes</taxon>
    </lineage>
</organism>